<dbReference type="InterPro" id="IPR029028">
    <property type="entry name" value="Alpha/beta_knot_MTases"/>
</dbReference>
<evidence type="ECO:0000256" key="12">
    <source>
        <dbReference type="PIRNR" id="PIRNR015601"/>
    </source>
</evidence>
<dbReference type="RefSeq" id="WP_035515616.1">
    <property type="nucleotide sequence ID" value="NZ_KN234756.1"/>
</dbReference>
<dbReference type="eggNOG" id="COG1385">
    <property type="taxonomic scope" value="Bacteria"/>
</dbReference>
<dbReference type="EMBL" id="AUVB01000038">
    <property type="protein sequence ID" value="KGE04119.1"/>
    <property type="molecule type" value="Genomic_DNA"/>
</dbReference>
<sequence length="241" mass="26071">MDRPRFFTRQALAEGAEVALEAEPARHIARTLRMQPGDMLVLFDGSGAEYPGELIAADKRSVTVRLGAPRAIDRESPLAVELGIAISRGDRVDWVVQKATELGIARIAPLLTARGLRLPADRREKKRGHWQRIAESACEQCGRNRVPAIAGPQPLADWLSTVDAPLRLVLDPRAEPRDLPAYAGAIALLCGPEGGLEEEEVTRAQAAGFGTLALGPRVLRTETAPLAALAALQARWGDLRF</sequence>
<proteinExistence type="inferred from homology"/>
<comment type="function">
    <text evidence="10 12">Specifically methylates the N3 position of the uracil ring of uridine 1498 (m3U1498) in 16S rRNA. Acts on the fully assembled 30S ribosomal subunit.</text>
</comment>
<evidence type="ECO:0000256" key="4">
    <source>
        <dbReference type="ARBA" id="ARBA00013673"/>
    </source>
</evidence>
<dbReference type="Pfam" id="PF04452">
    <property type="entry name" value="Methyltrans_RNA"/>
    <property type="match status" value="1"/>
</dbReference>
<keyword evidence="8 12" id="KW-0808">Transferase</keyword>
<comment type="similarity">
    <text evidence="2 12">Belongs to the RNA methyltransferase RsmE family.</text>
</comment>
<evidence type="ECO:0000259" key="13">
    <source>
        <dbReference type="Pfam" id="PF04452"/>
    </source>
</evidence>
<evidence type="ECO:0000256" key="3">
    <source>
        <dbReference type="ARBA" id="ARBA00012328"/>
    </source>
</evidence>
<keyword evidence="9 12" id="KW-0949">S-adenosyl-L-methionine</keyword>
<dbReference type="GO" id="GO:0070042">
    <property type="term" value="F:rRNA (uridine-N3-)-methyltransferase activity"/>
    <property type="evidence" value="ECO:0007669"/>
    <property type="project" value="TreeGrafter"/>
</dbReference>
<accession>A0A095WZT5</accession>
<dbReference type="AlphaFoldDB" id="A0A095WZT5"/>
<dbReference type="Gene3D" id="2.40.240.20">
    <property type="entry name" value="Hypothetical PUA domain-like, domain 1"/>
    <property type="match status" value="1"/>
</dbReference>
<evidence type="ECO:0000256" key="9">
    <source>
        <dbReference type="ARBA" id="ARBA00022691"/>
    </source>
</evidence>
<evidence type="ECO:0000256" key="8">
    <source>
        <dbReference type="ARBA" id="ARBA00022679"/>
    </source>
</evidence>
<keyword evidence="7 12" id="KW-0489">Methyltransferase</keyword>
<dbReference type="GO" id="GO:0070475">
    <property type="term" value="P:rRNA base methylation"/>
    <property type="evidence" value="ECO:0007669"/>
    <property type="project" value="TreeGrafter"/>
</dbReference>
<dbReference type="CDD" id="cd18084">
    <property type="entry name" value="RsmE-like"/>
    <property type="match status" value="1"/>
</dbReference>
<comment type="catalytic activity">
    <reaction evidence="11 12">
        <text>uridine(1498) in 16S rRNA + S-adenosyl-L-methionine = N(3)-methyluridine(1498) in 16S rRNA + S-adenosyl-L-homocysteine + H(+)</text>
        <dbReference type="Rhea" id="RHEA:42920"/>
        <dbReference type="Rhea" id="RHEA-COMP:10283"/>
        <dbReference type="Rhea" id="RHEA-COMP:10284"/>
        <dbReference type="ChEBI" id="CHEBI:15378"/>
        <dbReference type="ChEBI" id="CHEBI:57856"/>
        <dbReference type="ChEBI" id="CHEBI:59789"/>
        <dbReference type="ChEBI" id="CHEBI:65315"/>
        <dbReference type="ChEBI" id="CHEBI:74502"/>
        <dbReference type="EC" id="2.1.1.193"/>
    </reaction>
</comment>
<dbReference type="Proteomes" id="UP000029640">
    <property type="component" value="Unassembled WGS sequence"/>
</dbReference>
<dbReference type="InterPro" id="IPR029026">
    <property type="entry name" value="tRNA_m1G_MTases_N"/>
</dbReference>
<dbReference type="EC" id="2.1.1.193" evidence="3 12"/>
<evidence type="ECO:0000256" key="10">
    <source>
        <dbReference type="ARBA" id="ARBA00025699"/>
    </source>
</evidence>
<dbReference type="SUPFAM" id="SSF75217">
    <property type="entry name" value="alpha/beta knot"/>
    <property type="match status" value="1"/>
</dbReference>
<comment type="subcellular location">
    <subcellularLocation>
        <location evidence="1 12">Cytoplasm</location>
    </subcellularLocation>
</comment>
<evidence type="ECO:0000313" key="16">
    <source>
        <dbReference type="Proteomes" id="UP000029640"/>
    </source>
</evidence>
<feature type="domain" description="Ribosomal RNA small subunit methyltransferase E methyltransferase" evidence="13">
    <location>
        <begin position="75"/>
        <end position="233"/>
    </location>
</feature>
<protein>
    <recommendedName>
        <fullName evidence="4 12">Ribosomal RNA small subunit methyltransferase E</fullName>
        <ecNumber evidence="3 12">2.1.1.193</ecNumber>
    </recommendedName>
</protein>
<organism evidence="15 16">
    <name type="scientific">Pseudohaliea rubra DSM 19751</name>
    <dbReference type="NCBI Taxonomy" id="1265313"/>
    <lineage>
        <taxon>Bacteria</taxon>
        <taxon>Pseudomonadati</taxon>
        <taxon>Pseudomonadota</taxon>
        <taxon>Gammaproteobacteria</taxon>
        <taxon>Cellvibrionales</taxon>
        <taxon>Halieaceae</taxon>
        <taxon>Pseudohaliea</taxon>
    </lineage>
</organism>
<dbReference type="PANTHER" id="PTHR30027:SF3">
    <property type="entry name" value="16S RRNA (URACIL(1498)-N(3))-METHYLTRANSFERASE"/>
    <property type="match status" value="1"/>
</dbReference>
<reference evidence="15 16" key="1">
    <citation type="journal article" date="2014" name="Genome Announc.">
        <title>Genome Sequence of Gammaproteobacterial Pseudohaliea rubra Type Strain DSM 19751, Isolated from Coastal Seawater of the Mediterranean Sea.</title>
        <authorList>
            <person name="Spring S."/>
            <person name="Fiebig A."/>
            <person name="Riedel T."/>
            <person name="Goker M."/>
            <person name="Klenk H.P."/>
        </authorList>
    </citation>
    <scope>NUCLEOTIDE SEQUENCE [LARGE SCALE GENOMIC DNA]</scope>
    <source>
        <strain evidence="15 16">DSM 19751</strain>
    </source>
</reference>
<dbReference type="InterPro" id="IPR046887">
    <property type="entry name" value="RsmE_PUA-like"/>
</dbReference>
<name>A0A095WZT5_9GAMM</name>
<evidence type="ECO:0000313" key="15">
    <source>
        <dbReference type="EMBL" id="KGE04119.1"/>
    </source>
</evidence>
<keyword evidence="16" id="KW-1185">Reference proteome</keyword>
<dbReference type="PANTHER" id="PTHR30027">
    <property type="entry name" value="RIBOSOMAL RNA SMALL SUBUNIT METHYLTRANSFERASE E"/>
    <property type="match status" value="1"/>
</dbReference>
<evidence type="ECO:0000259" key="14">
    <source>
        <dbReference type="Pfam" id="PF20260"/>
    </source>
</evidence>
<evidence type="ECO:0000256" key="11">
    <source>
        <dbReference type="ARBA" id="ARBA00047944"/>
    </source>
</evidence>
<evidence type="ECO:0000256" key="2">
    <source>
        <dbReference type="ARBA" id="ARBA00005528"/>
    </source>
</evidence>
<dbReference type="PATRIC" id="fig|1265313.6.peg.1327"/>
<dbReference type="STRING" id="1265313.HRUBRA_01343"/>
<dbReference type="HOGENOM" id="CLU_067442_5_1_6"/>
<evidence type="ECO:0000256" key="7">
    <source>
        <dbReference type="ARBA" id="ARBA00022603"/>
    </source>
</evidence>
<dbReference type="Pfam" id="PF20260">
    <property type="entry name" value="PUA_4"/>
    <property type="match status" value="1"/>
</dbReference>
<dbReference type="InterPro" id="IPR006700">
    <property type="entry name" value="RsmE"/>
</dbReference>
<feature type="domain" description="Ribosomal RNA small subunit methyltransferase E PUA-like" evidence="14">
    <location>
        <begin position="25"/>
        <end position="66"/>
    </location>
</feature>
<evidence type="ECO:0000256" key="1">
    <source>
        <dbReference type="ARBA" id="ARBA00004496"/>
    </source>
</evidence>
<dbReference type="PIRSF" id="PIRSF015601">
    <property type="entry name" value="MTase_slr0722"/>
    <property type="match status" value="1"/>
</dbReference>
<dbReference type="SUPFAM" id="SSF88697">
    <property type="entry name" value="PUA domain-like"/>
    <property type="match status" value="1"/>
</dbReference>
<keyword evidence="5 12" id="KW-0963">Cytoplasm</keyword>
<comment type="caution">
    <text evidence="15">The sequence shown here is derived from an EMBL/GenBank/DDBJ whole genome shotgun (WGS) entry which is preliminary data.</text>
</comment>
<dbReference type="OrthoDB" id="9815641at2"/>
<gene>
    <name evidence="15" type="ORF">HRUBRA_01343</name>
</gene>
<keyword evidence="6 12" id="KW-0698">rRNA processing</keyword>
<dbReference type="Gene3D" id="3.40.1280.10">
    <property type="match status" value="1"/>
</dbReference>
<dbReference type="InterPro" id="IPR015947">
    <property type="entry name" value="PUA-like_sf"/>
</dbReference>
<dbReference type="NCBIfam" id="NF008692">
    <property type="entry name" value="PRK11713.1-5"/>
    <property type="match status" value="1"/>
</dbReference>
<evidence type="ECO:0000256" key="5">
    <source>
        <dbReference type="ARBA" id="ARBA00022490"/>
    </source>
</evidence>
<dbReference type="GO" id="GO:0005737">
    <property type="term" value="C:cytoplasm"/>
    <property type="evidence" value="ECO:0007669"/>
    <property type="project" value="UniProtKB-SubCell"/>
</dbReference>
<evidence type="ECO:0000256" key="6">
    <source>
        <dbReference type="ARBA" id="ARBA00022552"/>
    </source>
</evidence>
<dbReference type="NCBIfam" id="TIGR00046">
    <property type="entry name" value="RsmE family RNA methyltransferase"/>
    <property type="match status" value="1"/>
</dbReference>
<dbReference type="InterPro" id="IPR046886">
    <property type="entry name" value="RsmE_MTase_dom"/>
</dbReference>